<protein>
    <submittedName>
        <fullName evidence="1">Uncharacterized protein</fullName>
    </submittedName>
</protein>
<reference evidence="1 2" key="1">
    <citation type="submission" date="2017-11" db="EMBL/GenBank/DDBJ databases">
        <authorList>
            <person name="Han C.G."/>
        </authorList>
    </citation>
    <scope>NUCLEOTIDE SEQUENCE [LARGE SCALE GENOMIC DNA]</scope>
    <source>
        <strain evidence="1 2">A2</strain>
    </source>
</reference>
<sequence>MQSITLQRYLFHQMELHSWFNVIDHPLMNFQKEFHLKLNIITANIMQIRMYTLNALSIF</sequence>
<accession>A0A2J4YS90</accession>
<proteinExistence type="predicted"/>
<evidence type="ECO:0000313" key="2">
    <source>
        <dbReference type="Proteomes" id="UP000234661"/>
    </source>
</evidence>
<dbReference type="EMBL" id="PIET01000976">
    <property type="protein sequence ID" value="PLM53659.1"/>
    <property type="molecule type" value="Genomic_DNA"/>
</dbReference>
<name>A0A2J4YS90_9ENTR</name>
<evidence type="ECO:0000313" key="1">
    <source>
        <dbReference type="EMBL" id="PLM53659.1"/>
    </source>
</evidence>
<reference evidence="1 2" key="2">
    <citation type="submission" date="2018-01" db="EMBL/GenBank/DDBJ databases">
        <title>Genomic study of Klebsiella pneumoniae.</title>
        <authorList>
            <person name="Yang Y."/>
            <person name="Bicalho R."/>
        </authorList>
    </citation>
    <scope>NUCLEOTIDE SEQUENCE [LARGE SCALE GENOMIC DNA]</scope>
    <source>
        <strain evidence="1 2">A2</strain>
    </source>
</reference>
<dbReference type="AlphaFoldDB" id="A0A2J4YS90"/>
<comment type="caution">
    <text evidence="1">The sequence shown here is derived from an EMBL/GenBank/DDBJ whole genome shotgun (WGS) entry which is preliminary data.</text>
</comment>
<gene>
    <name evidence="1" type="ORF">CWM85_24930</name>
</gene>
<dbReference type="Proteomes" id="UP000234661">
    <property type="component" value="Unassembled WGS sequence"/>
</dbReference>
<organism evidence="1 2">
    <name type="scientific">Klebsiella michiganensis</name>
    <dbReference type="NCBI Taxonomy" id="1134687"/>
    <lineage>
        <taxon>Bacteria</taxon>
        <taxon>Pseudomonadati</taxon>
        <taxon>Pseudomonadota</taxon>
        <taxon>Gammaproteobacteria</taxon>
        <taxon>Enterobacterales</taxon>
        <taxon>Enterobacteriaceae</taxon>
        <taxon>Klebsiella/Raoultella group</taxon>
        <taxon>Klebsiella</taxon>
    </lineage>
</organism>